<dbReference type="InterPro" id="IPR000086">
    <property type="entry name" value="NUDIX_hydrolase_dom"/>
</dbReference>
<feature type="compositionally biased region" description="Acidic residues" evidence="1">
    <location>
        <begin position="372"/>
        <end position="385"/>
    </location>
</feature>
<organism evidence="3 4">
    <name type="scientific">Pycnococcus provasolii</name>
    <dbReference type="NCBI Taxonomy" id="41880"/>
    <lineage>
        <taxon>Eukaryota</taxon>
        <taxon>Viridiplantae</taxon>
        <taxon>Chlorophyta</taxon>
        <taxon>Pseudoscourfieldiophyceae</taxon>
        <taxon>Pseudoscourfieldiales</taxon>
        <taxon>Pycnococcaceae</taxon>
        <taxon>Pycnococcus</taxon>
    </lineage>
</organism>
<gene>
    <name evidence="3" type="ORF">PPROV_000723100</name>
</gene>
<feature type="region of interest" description="Disordered" evidence="1">
    <location>
        <begin position="539"/>
        <end position="578"/>
    </location>
</feature>
<reference evidence="3" key="1">
    <citation type="submission" date="2020-10" db="EMBL/GenBank/DDBJ databases">
        <title>Unveiling of a novel bifunctional photoreceptor, Dualchrome1, isolated from a cosmopolitan green alga.</title>
        <authorList>
            <person name="Suzuki S."/>
            <person name="Kawachi M."/>
        </authorList>
    </citation>
    <scope>NUCLEOTIDE SEQUENCE</scope>
    <source>
        <strain evidence="3">NIES 2893</strain>
    </source>
</reference>
<dbReference type="EMBL" id="BNJQ01000021">
    <property type="protein sequence ID" value="GHP08493.1"/>
    <property type="molecule type" value="Genomic_DNA"/>
</dbReference>
<keyword evidence="4" id="KW-1185">Reference proteome</keyword>
<evidence type="ECO:0000313" key="4">
    <source>
        <dbReference type="Proteomes" id="UP000660262"/>
    </source>
</evidence>
<evidence type="ECO:0000259" key="2">
    <source>
        <dbReference type="PROSITE" id="PS51462"/>
    </source>
</evidence>
<feature type="compositionally biased region" description="Polar residues" evidence="1">
    <location>
        <begin position="336"/>
        <end position="346"/>
    </location>
</feature>
<protein>
    <recommendedName>
        <fullName evidence="2">Nudix hydrolase domain-containing protein</fullName>
    </recommendedName>
</protein>
<sequence length="578" mass="64259">MLRPNEKSKYSGHRAPAGLGYALPELRAPERYRYRAAGVVIYDFNGPDKGLRVLLHRKHVVTNSDIRDDRDRRRRELESYIPPITNDGPTPRVVWNVLGGKRKVTDLCVEDTASREVWEETGGLVRHESLREELRKPQSAGVIWYPLGWYVLFMHRLGSAETNSMLKSHVHEVGDGDIPATFEAMKQALKDGSMTQAEFGIPDDGQETSELQWVTMIDLELGGPQWPHHVFLRGLLRNTQLLHRLRLEEEVHLGLEAGLKAAKAWRRRRRKREEECAHASSAVPAQTNAPSRDREVAEARTTQNSPSSEDRRRVTSVSEAVNLALQASLAGEASVASESKTESGSGSDAEDVIHDGDDGVDASQEKQTASHDEDDSVDMNDDGDDDVRFGLGSAVDEDAESMRYYCPACGVAAHDAKGFEEHLRGAQHERLVLIPGRLRYMVEGWLASDHRASALLKRTFESNGFLPLSSLQDNEIHPFTLHREQQLSAEDMVQYLMESPMLEVDAERLAVRAAFPFELVDRKTAARQGADIMVGKSTAGAYVTPPSAASGGTNPRALTKRQRRSRRRRGHGGGGSID</sequence>
<dbReference type="PROSITE" id="PS51462">
    <property type="entry name" value="NUDIX"/>
    <property type="match status" value="1"/>
</dbReference>
<dbReference type="AlphaFoldDB" id="A0A830HP41"/>
<comment type="caution">
    <text evidence="3">The sequence shown here is derived from an EMBL/GenBank/DDBJ whole genome shotgun (WGS) entry which is preliminary data.</text>
</comment>
<evidence type="ECO:0000256" key="1">
    <source>
        <dbReference type="SAM" id="MobiDB-lite"/>
    </source>
</evidence>
<evidence type="ECO:0000313" key="3">
    <source>
        <dbReference type="EMBL" id="GHP08493.1"/>
    </source>
</evidence>
<feature type="domain" description="Nudix hydrolase" evidence="2">
    <location>
        <begin position="32"/>
        <end position="236"/>
    </location>
</feature>
<proteinExistence type="predicted"/>
<dbReference type="SUPFAM" id="SSF55811">
    <property type="entry name" value="Nudix"/>
    <property type="match status" value="1"/>
</dbReference>
<feature type="compositionally biased region" description="Basic residues" evidence="1">
    <location>
        <begin position="558"/>
        <end position="571"/>
    </location>
</feature>
<feature type="region of interest" description="Disordered" evidence="1">
    <location>
        <begin position="329"/>
        <end position="387"/>
    </location>
</feature>
<dbReference type="Proteomes" id="UP000660262">
    <property type="component" value="Unassembled WGS sequence"/>
</dbReference>
<dbReference type="InterPro" id="IPR015797">
    <property type="entry name" value="NUDIX_hydrolase-like_dom_sf"/>
</dbReference>
<name>A0A830HP41_9CHLO</name>
<accession>A0A830HP41</accession>
<feature type="region of interest" description="Disordered" evidence="1">
    <location>
        <begin position="274"/>
        <end position="316"/>
    </location>
</feature>